<organism evidence="1 2">
    <name type="scientific">Caerostris extrusa</name>
    <name type="common">Bark spider</name>
    <name type="synonym">Caerostris bankana</name>
    <dbReference type="NCBI Taxonomy" id="172846"/>
    <lineage>
        <taxon>Eukaryota</taxon>
        <taxon>Metazoa</taxon>
        <taxon>Ecdysozoa</taxon>
        <taxon>Arthropoda</taxon>
        <taxon>Chelicerata</taxon>
        <taxon>Arachnida</taxon>
        <taxon>Araneae</taxon>
        <taxon>Araneomorphae</taxon>
        <taxon>Entelegynae</taxon>
        <taxon>Araneoidea</taxon>
        <taxon>Araneidae</taxon>
        <taxon>Caerostris</taxon>
    </lineage>
</organism>
<sequence length="123" mass="14117">MDPELRFTRHIEHTANKALRKLSILRKLCGTTWGSKPKTVKDAFCNIENHYRAVTSSNNNKTEQECGLPPLENRRNLATIKFANRIRSNKWIISLPENLMNGRVQPDSKDPQLYSLIKISEVG</sequence>
<dbReference type="EMBL" id="BPLR01014281">
    <property type="protein sequence ID" value="GIY67796.1"/>
    <property type="molecule type" value="Genomic_DNA"/>
</dbReference>
<keyword evidence="2" id="KW-1185">Reference proteome</keyword>
<evidence type="ECO:0000313" key="2">
    <source>
        <dbReference type="Proteomes" id="UP001054945"/>
    </source>
</evidence>
<name>A0AAV4VCD3_CAEEX</name>
<protein>
    <submittedName>
        <fullName evidence="1">Uncharacterized protein</fullName>
    </submittedName>
</protein>
<comment type="caution">
    <text evidence="1">The sequence shown here is derived from an EMBL/GenBank/DDBJ whole genome shotgun (WGS) entry which is preliminary data.</text>
</comment>
<evidence type="ECO:0000313" key="1">
    <source>
        <dbReference type="EMBL" id="GIY67796.1"/>
    </source>
</evidence>
<proteinExistence type="predicted"/>
<dbReference type="AlphaFoldDB" id="A0AAV4VCD3"/>
<accession>A0AAV4VCD3</accession>
<reference evidence="1 2" key="1">
    <citation type="submission" date="2021-06" db="EMBL/GenBank/DDBJ databases">
        <title>Caerostris extrusa draft genome.</title>
        <authorList>
            <person name="Kono N."/>
            <person name="Arakawa K."/>
        </authorList>
    </citation>
    <scope>NUCLEOTIDE SEQUENCE [LARGE SCALE GENOMIC DNA]</scope>
</reference>
<gene>
    <name evidence="1" type="ORF">CEXT_338231</name>
</gene>
<dbReference type="Proteomes" id="UP001054945">
    <property type="component" value="Unassembled WGS sequence"/>
</dbReference>